<feature type="transmembrane region" description="Helical" evidence="5">
    <location>
        <begin position="174"/>
        <end position="194"/>
    </location>
</feature>
<feature type="repeat" description="TPR" evidence="3">
    <location>
        <begin position="658"/>
        <end position="691"/>
    </location>
</feature>
<evidence type="ECO:0000256" key="5">
    <source>
        <dbReference type="SAM" id="Phobius"/>
    </source>
</evidence>
<keyword evidence="6" id="KW-0808">Transferase</keyword>
<evidence type="ECO:0000256" key="1">
    <source>
        <dbReference type="ARBA" id="ARBA00022737"/>
    </source>
</evidence>
<evidence type="ECO:0000256" key="3">
    <source>
        <dbReference type="PROSITE-ProRule" id="PRU00339"/>
    </source>
</evidence>
<dbReference type="RefSeq" id="WP_053232977.1">
    <property type="nucleotide sequence ID" value="NZ_CP011125.1"/>
</dbReference>
<dbReference type="Pfam" id="PF14559">
    <property type="entry name" value="TPR_19"/>
    <property type="match status" value="1"/>
</dbReference>
<proteinExistence type="predicted"/>
<reference evidence="6 7" key="1">
    <citation type="submission" date="2015-03" db="EMBL/GenBank/DDBJ databases">
        <title>Genome assembly of Sandaracinus amylolyticus DSM 53668.</title>
        <authorList>
            <person name="Sharma G."/>
            <person name="Subramanian S."/>
        </authorList>
    </citation>
    <scope>NUCLEOTIDE SEQUENCE [LARGE SCALE GENOMIC DNA]</scope>
    <source>
        <strain evidence="6 7">DSM 53668</strain>
    </source>
</reference>
<organism evidence="6 7">
    <name type="scientific">Sandaracinus amylolyticus</name>
    <dbReference type="NCBI Taxonomy" id="927083"/>
    <lineage>
        <taxon>Bacteria</taxon>
        <taxon>Pseudomonadati</taxon>
        <taxon>Myxococcota</taxon>
        <taxon>Polyangia</taxon>
        <taxon>Polyangiales</taxon>
        <taxon>Sandaracinaceae</taxon>
        <taxon>Sandaracinus</taxon>
    </lineage>
</organism>
<keyword evidence="5" id="KW-1133">Transmembrane helix</keyword>
<feature type="region of interest" description="Disordered" evidence="4">
    <location>
        <begin position="1"/>
        <end position="121"/>
    </location>
</feature>
<feature type="repeat" description="TPR" evidence="3">
    <location>
        <begin position="828"/>
        <end position="861"/>
    </location>
</feature>
<dbReference type="Gene3D" id="1.25.40.10">
    <property type="entry name" value="Tetratricopeptide repeat domain"/>
    <property type="match status" value="3"/>
</dbReference>
<feature type="repeat" description="TPR" evidence="3">
    <location>
        <begin position="443"/>
        <end position="476"/>
    </location>
</feature>
<dbReference type="Pfam" id="PF13432">
    <property type="entry name" value="TPR_16"/>
    <property type="match status" value="6"/>
</dbReference>
<protein>
    <submittedName>
        <fullName evidence="6">O-GlcNAc transferase</fullName>
    </submittedName>
</protein>
<keyword evidence="1" id="KW-0677">Repeat</keyword>
<dbReference type="PANTHER" id="PTHR45586">
    <property type="entry name" value="TPR REPEAT-CONTAINING PROTEIN PA4667"/>
    <property type="match status" value="1"/>
</dbReference>
<dbReference type="Proteomes" id="UP000034883">
    <property type="component" value="Chromosome"/>
</dbReference>
<feature type="region of interest" description="Disordered" evidence="4">
    <location>
        <begin position="140"/>
        <end position="169"/>
    </location>
</feature>
<dbReference type="PANTHER" id="PTHR45586:SF1">
    <property type="entry name" value="LIPOPOLYSACCHARIDE ASSEMBLY PROTEIN B"/>
    <property type="match status" value="1"/>
</dbReference>
<keyword evidence="5" id="KW-0812">Transmembrane</keyword>
<dbReference type="EMBL" id="CP011125">
    <property type="protein sequence ID" value="AKF05744.1"/>
    <property type="molecule type" value="Genomic_DNA"/>
</dbReference>
<sequence length="991" mass="105215">MPGGRSAPPGAGALSFGDLDLPAPRDGGVDLPTPATGRADLPTPATGRADLPALRADADLPIPRAGHSDLPLPGADSSFGDLELPMPNAPAGRASLPSDDELELPMPAPRAGQATRGHGEVDLGGGGDDEMEFADIPQASPGSAPATPGVAPTARQSTPRARDKAATPPKRGRTAAILIGLMVLVVGAGAALGLTPLGPFGIFALEPFLPGAGDPATVARVITDADALVTHDVRSDSWRALEQLSVARRDAGLHRELLARSLLHESLYQIRFGADAGGATRAAAIRERLTQREVDDPRAALALAADQLRGGNAAVGSRIATARQHTPADPFVDIVEGEAALADGRPADAATAFRAALDHGGGAAAQWGLTRALTSGEDQAAIDAAIEATLAASPMHAGARVTKARRLWENASDEAGALALARQVAGMEPVDGQTLRASAADRADALVLLGRIHERRGRIHQALQSYEAARETDGRRVEAALGAGRMLLEQSPSEALARFEAVLGVEGAAEVIVQPSGRTAQQEAQLGAARAKLSVGRVEEARGNLETLAAQRPEDPEVFLWLGRAEQQLQHPEAAEQQFREAIRLGPSVFESYLALARLYVDVDRGADALAVLEQARTQVPESAEMRQSLGMFELGRNRLPEAIRELRRALELDAQLPGASFGLGVALRRSNRLDDAAEVFERLATIDPGHPGLALERGLLYEARGESDRAVRFYSDALAESPDDPELLLRLGAAQVAANQIEAAEESLTRAQRLTPSSAEVEHFLGRVAFARQNLPTASQHFERALALDATRGEFHLYAGWAALEEGQIGRARERVQEAIRRDPTLGDAYWIRGAVSLRTGAVRDALVDLQRAIELRPERTEAIALMGECYDQVRQLPQAIAAYERAVAARDTQGEWWYRLGRLRLDAGQRAEAARALARATLLGEAATPQPGWLADAHRLQGDALRLGGERAGAIEHYRRYLEIAPASAIDRSEVRDAMMDLGAVPPGE</sequence>
<evidence type="ECO:0000313" key="6">
    <source>
        <dbReference type="EMBL" id="AKF05744.1"/>
    </source>
</evidence>
<feature type="repeat" description="TPR" evidence="3">
    <location>
        <begin position="624"/>
        <end position="657"/>
    </location>
</feature>
<dbReference type="SMART" id="SM00028">
    <property type="entry name" value="TPR"/>
    <property type="match status" value="13"/>
</dbReference>
<feature type="repeat" description="TPR" evidence="3">
    <location>
        <begin position="760"/>
        <end position="793"/>
    </location>
</feature>
<dbReference type="PROSITE" id="PS50005">
    <property type="entry name" value="TPR"/>
    <property type="match status" value="9"/>
</dbReference>
<keyword evidence="7" id="KW-1185">Reference proteome</keyword>
<dbReference type="KEGG" id="samy:DB32_002893"/>
<dbReference type="GO" id="GO:0016740">
    <property type="term" value="F:transferase activity"/>
    <property type="evidence" value="ECO:0007669"/>
    <property type="project" value="UniProtKB-KW"/>
</dbReference>
<gene>
    <name evidence="6" type="ORF">DB32_002893</name>
</gene>
<dbReference type="SUPFAM" id="SSF48452">
    <property type="entry name" value="TPR-like"/>
    <property type="match status" value="2"/>
</dbReference>
<evidence type="ECO:0000313" key="7">
    <source>
        <dbReference type="Proteomes" id="UP000034883"/>
    </source>
</evidence>
<evidence type="ECO:0000256" key="4">
    <source>
        <dbReference type="SAM" id="MobiDB-lite"/>
    </source>
</evidence>
<dbReference type="InterPro" id="IPR019734">
    <property type="entry name" value="TPR_rpt"/>
</dbReference>
<feature type="repeat" description="TPR" evidence="3">
    <location>
        <begin position="862"/>
        <end position="895"/>
    </location>
</feature>
<dbReference type="OrthoDB" id="5478326at2"/>
<feature type="repeat" description="TPR" evidence="3">
    <location>
        <begin position="692"/>
        <end position="725"/>
    </location>
</feature>
<dbReference type="STRING" id="927083.DB32_002893"/>
<accession>A0A0F6SET3</accession>
<evidence type="ECO:0000256" key="2">
    <source>
        <dbReference type="ARBA" id="ARBA00022803"/>
    </source>
</evidence>
<keyword evidence="5" id="KW-0472">Membrane</keyword>
<keyword evidence="2 3" id="KW-0802">TPR repeat</keyword>
<dbReference type="InterPro" id="IPR051012">
    <property type="entry name" value="CellSynth/LPSAsmb/PSIAsmb"/>
</dbReference>
<feature type="compositionally biased region" description="Low complexity" evidence="4">
    <location>
        <begin position="48"/>
        <end position="61"/>
    </location>
</feature>
<name>A0A0F6SET3_9BACT</name>
<dbReference type="AlphaFoldDB" id="A0A0F6SET3"/>
<feature type="repeat" description="TPR" evidence="3">
    <location>
        <begin position="556"/>
        <end position="589"/>
    </location>
</feature>
<feature type="repeat" description="TPR" evidence="3">
    <location>
        <begin position="726"/>
        <end position="759"/>
    </location>
</feature>
<feature type="compositionally biased region" description="Low complexity" evidence="4">
    <location>
        <begin position="1"/>
        <end position="13"/>
    </location>
</feature>
<dbReference type="InterPro" id="IPR011990">
    <property type="entry name" value="TPR-like_helical_dom_sf"/>
</dbReference>